<dbReference type="EMBL" id="JRPK02000003">
    <property type="protein sequence ID" value="TLD99297.1"/>
    <property type="molecule type" value="Genomic_DNA"/>
</dbReference>
<dbReference type="STRING" id="50960.LS81_00225"/>
<comment type="caution">
    <text evidence="8">The sequence shown here is derived from an EMBL/GenBank/DDBJ whole genome shotgun (WGS) entry which is preliminary data.</text>
</comment>
<reference evidence="7 10" key="3">
    <citation type="submission" date="2024-06" db="EMBL/GenBank/DDBJ databases">
        <title>Draft genome sequence of Helicobacter trogontum NHP16-4001.</title>
        <authorList>
            <person name="Rimbara E."/>
            <person name="Suzuki M."/>
        </authorList>
    </citation>
    <scope>NUCLEOTIDE SEQUENCE [LARGE SCALE GENOMIC DNA]</scope>
    <source>
        <strain evidence="7 10">NHP16-4001</strain>
    </source>
</reference>
<keyword evidence="2 4" id="KW-0479">Metal-binding</keyword>
<dbReference type="Pfam" id="PF00034">
    <property type="entry name" value="Cytochrom_C"/>
    <property type="match status" value="1"/>
</dbReference>
<dbReference type="GO" id="GO:0009055">
    <property type="term" value="F:electron transfer activity"/>
    <property type="evidence" value="ECO:0007669"/>
    <property type="project" value="InterPro"/>
</dbReference>
<evidence type="ECO:0000256" key="1">
    <source>
        <dbReference type="ARBA" id="ARBA00022617"/>
    </source>
</evidence>
<evidence type="ECO:0000256" key="2">
    <source>
        <dbReference type="ARBA" id="ARBA00022723"/>
    </source>
</evidence>
<keyword evidence="1 4" id="KW-0349">Heme</keyword>
<sequence length="125" mass="14451">MVKYCCAFAFCIACLQYMYALTQEIDAKDSMISQQFMTEAEYGKYLYQEPRGIGCQKCHGEDGKGKQLVSYTHKGKNMEINAPDITELDLQGFTHALRKTHAVMPKYYLTDSEIYVLYKYITTHE</sequence>
<name>A0A4U8TKI0_9HELI</name>
<evidence type="ECO:0000313" key="8">
    <source>
        <dbReference type="EMBL" id="TLD99297.1"/>
    </source>
</evidence>
<feature type="signal peptide" evidence="5">
    <location>
        <begin position="1"/>
        <end position="20"/>
    </location>
</feature>
<evidence type="ECO:0000313" key="7">
    <source>
        <dbReference type="EMBL" id="GAB0172472.1"/>
    </source>
</evidence>
<keyword evidence="5" id="KW-0732">Signal</keyword>
<evidence type="ECO:0000256" key="4">
    <source>
        <dbReference type="PROSITE-ProRule" id="PRU00433"/>
    </source>
</evidence>
<dbReference type="EMBL" id="BAAFHN010000007">
    <property type="protein sequence ID" value="GAB0172472.1"/>
    <property type="molecule type" value="Genomic_DNA"/>
</dbReference>
<protein>
    <submittedName>
        <fullName evidence="8">Cytochrome c</fullName>
    </submittedName>
</protein>
<accession>A0A4U8TKI0</accession>
<organism evidence="8 9">
    <name type="scientific">Helicobacter trogontum</name>
    <dbReference type="NCBI Taxonomy" id="50960"/>
    <lineage>
        <taxon>Bacteria</taxon>
        <taxon>Pseudomonadati</taxon>
        <taxon>Campylobacterota</taxon>
        <taxon>Epsilonproteobacteria</taxon>
        <taxon>Campylobacterales</taxon>
        <taxon>Helicobacteraceae</taxon>
        <taxon>Helicobacter</taxon>
    </lineage>
</organism>
<evidence type="ECO:0000256" key="5">
    <source>
        <dbReference type="SAM" id="SignalP"/>
    </source>
</evidence>
<evidence type="ECO:0000313" key="9">
    <source>
        <dbReference type="Proteomes" id="UP000029861"/>
    </source>
</evidence>
<evidence type="ECO:0000256" key="3">
    <source>
        <dbReference type="ARBA" id="ARBA00023004"/>
    </source>
</evidence>
<feature type="chain" id="PRO_5020933697" evidence="5">
    <location>
        <begin position="21"/>
        <end position="125"/>
    </location>
</feature>
<gene>
    <name evidence="8" type="ORF">LS80_001235</name>
    <name evidence="7" type="ORF">NHP164001_04850</name>
</gene>
<dbReference type="SUPFAM" id="SSF46626">
    <property type="entry name" value="Cytochrome c"/>
    <property type="match status" value="1"/>
</dbReference>
<dbReference type="AlphaFoldDB" id="A0A4U8TKI0"/>
<proteinExistence type="predicted"/>
<dbReference type="Gene3D" id="1.10.760.10">
    <property type="entry name" value="Cytochrome c-like domain"/>
    <property type="match status" value="1"/>
</dbReference>
<evidence type="ECO:0000313" key="10">
    <source>
        <dbReference type="Proteomes" id="UP001562457"/>
    </source>
</evidence>
<keyword evidence="10" id="KW-1185">Reference proteome</keyword>
<feature type="domain" description="Cytochrome c" evidence="6">
    <location>
        <begin position="38"/>
        <end position="125"/>
    </location>
</feature>
<dbReference type="Proteomes" id="UP001562457">
    <property type="component" value="Unassembled WGS sequence"/>
</dbReference>
<dbReference type="InterPro" id="IPR036909">
    <property type="entry name" value="Cyt_c-like_dom_sf"/>
</dbReference>
<reference evidence="8 9" key="1">
    <citation type="journal article" date="2014" name="Genome Announc.">
        <title>Draft genome sequences of eight enterohepatic helicobacter species isolated from both laboratory and wild rodents.</title>
        <authorList>
            <person name="Sheh A."/>
            <person name="Shen Z."/>
            <person name="Fox J.G."/>
        </authorList>
    </citation>
    <scope>NUCLEOTIDE SEQUENCE [LARGE SCALE GENOMIC DNA]</scope>
    <source>
        <strain evidence="8 9">ATCC 49310</strain>
    </source>
</reference>
<dbReference type="InterPro" id="IPR009056">
    <property type="entry name" value="Cyt_c-like_dom"/>
</dbReference>
<dbReference type="GO" id="GO:0020037">
    <property type="term" value="F:heme binding"/>
    <property type="evidence" value="ECO:0007669"/>
    <property type="project" value="InterPro"/>
</dbReference>
<reference evidence="8" key="2">
    <citation type="submission" date="2018-04" db="EMBL/GenBank/DDBJ databases">
        <authorList>
            <person name="Sheh A."/>
            <person name="Shen Z."/>
            <person name="Mannion A.J."/>
            <person name="Fox J.G."/>
        </authorList>
    </citation>
    <scope>NUCLEOTIDE SEQUENCE</scope>
    <source>
        <strain evidence="8">ATCC 49310</strain>
    </source>
</reference>
<evidence type="ECO:0000259" key="6">
    <source>
        <dbReference type="PROSITE" id="PS51007"/>
    </source>
</evidence>
<keyword evidence="3 4" id="KW-0408">Iron</keyword>
<dbReference type="PROSITE" id="PS51007">
    <property type="entry name" value="CYTC"/>
    <property type="match status" value="1"/>
</dbReference>
<dbReference type="Proteomes" id="UP000029861">
    <property type="component" value="Unassembled WGS sequence"/>
</dbReference>
<dbReference type="RefSeq" id="WP_034319364.1">
    <property type="nucleotide sequence ID" value="NZ_BAAFHN010000007.1"/>
</dbReference>
<dbReference type="GO" id="GO:0046872">
    <property type="term" value="F:metal ion binding"/>
    <property type="evidence" value="ECO:0007669"/>
    <property type="project" value="UniProtKB-KW"/>
</dbReference>